<evidence type="ECO:0000256" key="1">
    <source>
        <dbReference type="SAM" id="Phobius"/>
    </source>
</evidence>
<name>A6G7W6_9BACT</name>
<dbReference type="AlphaFoldDB" id="A6G7W6"/>
<reference evidence="2 3" key="1">
    <citation type="submission" date="2007-06" db="EMBL/GenBank/DDBJ databases">
        <authorList>
            <person name="Shimkets L."/>
            <person name="Ferriera S."/>
            <person name="Johnson J."/>
            <person name="Kravitz S."/>
            <person name="Beeson K."/>
            <person name="Sutton G."/>
            <person name="Rogers Y.-H."/>
            <person name="Friedman R."/>
            <person name="Frazier M."/>
            <person name="Venter J.C."/>
        </authorList>
    </citation>
    <scope>NUCLEOTIDE SEQUENCE [LARGE SCALE GENOMIC DNA]</scope>
    <source>
        <strain evidence="2 3">SIR-1</strain>
    </source>
</reference>
<keyword evidence="1" id="KW-0812">Transmembrane</keyword>
<feature type="transmembrane region" description="Helical" evidence="1">
    <location>
        <begin position="72"/>
        <end position="91"/>
    </location>
</feature>
<feature type="transmembrane region" description="Helical" evidence="1">
    <location>
        <begin position="41"/>
        <end position="60"/>
    </location>
</feature>
<accession>A6G7W6</accession>
<evidence type="ECO:0000313" key="2">
    <source>
        <dbReference type="EMBL" id="EDM78059.1"/>
    </source>
</evidence>
<dbReference type="Proteomes" id="UP000005801">
    <property type="component" value="Unassembled WGS sequence"/>
</dbReference>
<protein>
    <submittedName>
        <fullName evidence="2">Uncharacterized protein</fullName>
    </submittedName>
</protein>
<dbReference type="EMBL" id="ABCS01000036">
    <property type="protein sequence ID" value="EDM78059.1"/>
    <property type="molecule type" value="Genomic_DNA"/>
</dbReference>
<keyword evidence="3" id="KW-1185">Reference proteome</keyword>
<keyword evidence="1" id="KW-0472">Membrane</keyword>
<evidence type="ECO:0000313" key="3">
    <source>
        <dbReference type="Proteomes" id="UP000005801"/>
    </source>
</evidence>
<comment type="caution">
    <text evidence="2">The sequence shown here is derived from an EMBL/GenBank/DDBJ whole genome shotgun (WGS) entry which is preliminary data.</text>
</comment>
<proteinExistence type="predicted"/>
<keyword evidence="1" id="KW-1133">Transmembrane helix</keyword>
<gene>
    <name evidence="2" type="ORF">PPSIR1_23619</name>
</gene>
<sequence length="300" mass="32006">MAGKVATFVFLLGIGGAGEVMLVYRDRGPWYAENGVDLAILGWMVGASLAVAVLIGALLARVHPRRRLRLGASAGVGLALCLVMTGIRWFFPAPTVAGANAAFEVGDVGAAESELVAAEARGADPLETAALRARIRAKYEARAAQSPKRQTDDERMLASLGEFSLKTDTNTVLERRWENPDNQALAQARVLRRAQAQLDAAWLERDAFALRRIAAQTQGLDPAFTRACELRGMFAEAESCLQRENLPCVAEGLKLITAKQAEGAEGEADPPALPLELAALFDDFETAASTLPSADAETDS</sequence>
<organism evidence="2 3">
    <name type="scientific">Plesiocystis pacifica SIR-1</name>
    <dbReference type="NCBI Taxonomy" id="391625"/>
    <lineage>
        <taxon>Bacteria</taxon>
        <taxon>Pseudomonadati</taxon>
        <taxon>Myxococcota</taxon>
        <taxon>Polyangia</taxon>
        <taxon>Nannocystales</taxon>
        <taxon>Nannocystaceae</taxon>
        <taxon>Plesiocystis</taxon>
    </lineage>
</organism>